<evidence type="ECO:0000259" key="5">
    <source>
        <dbReference type="Pfam" id="PF00588"/>
    </source>
</evidence>
<evidence type="ECO:0000313" key="7">
    <source>
        <dbReference type="Proteomes" id="UP000033072"/>
    </source>
</evidence>
<proteinExistence type="inferred from homology"/>
<dbReference type="HOGENOM" id="CLU_056931_3_0_2"/>
<dbReference type="RefSeq" id="WP_048124523.1">
    <property type="nucleotide sequence ID" value="NZ_CP009515.1"/>
</dbReference>
<accession>A0A0E3S3M6</accession>
<dbReference type="NCBIfam" id="TIGR00050">
    <property type="entry name" value="rRNA_methyl_1"/>
    <property type="match status" value="1"/>
</dbReference>
<organism evidence="6 7">
    <name type="scientific">Methanosarcina lacustris Z-7289</name>
    <dbReference type="NCBI Taxonomy" id="1434111"/>
    <lineage>
        <taxon>Archaea</taxon>
        <taxon>Methanobacteriati</taxon>
        <taxon>Methanobacteriota</taxon>
        <taxon>Stenosarchaea group</taxon>
        <taxon>Methanomicrobia</taxon>
        <taxon>Methanosarcinales</taxon>
        <taxon>Methanosarcinaceae</taxon>
        <taxon>Methanosarcina</taxon>
    </lineage>
</organism>
<dbReference type="OrthoDB" id="372184at2157"/>
<keyword evidence="4" id="KW-0949">S-adenosyl-L-methionine</keyword>
<dbReference type="Gene3D" id="1.10.8.590">
    <property type="match status" value="1"/>
</dbReference>
<feature type="domain" description="tRNA/rRNA methyltransferase SpoU type" evidence="5">
    <location>
        <begin position="5"/>
        <end position="156"/>
    </location>
</feature>
<dbReference type="EMBL" id="CP009515">
    <property type="protein sequence ID" value="AKB73692.1"/>
    <property type="molecule type" value="Genomic_DNA"/>
</dbReference>
<sequence>MSLEIRVVLVEPMYQGNVGSVARAMKNFGYSDLVLVNPCELEGQARAMSSHARDVLEGARITSTLEEAVRGADLLVGTTGVSSLKGGEHIRLPLYTVREFKEKIKEYSGTIAILFGREDSGFRNDELKGFDMLITVPTSEIYPIMNLSHAIAIVLYELSELEGGSNPLAEGFDLQLMYGHIDKMLEEIDYPAHKKDKTSLMLRRIFGRAGLTPREVQTLRGIMKKTERMMGFAAEAENLQKAEDSESIEKFI</sequence>
<dbReference type="STRING" id="1434111.MSLAZ_0431"/>
<dbReference type="KEGG" id="mls:MSLAZ_0431"/>
<keyword evidence="2 6" id="KW-0489">Methyltransferase</keyword>
<dbReference type="PANTHER" id="PTHR42786:SF2">
    <property type="entry name" value="TRNA (CYTIDINE_URIDINE-2'-O-)-METHYLTRANSFERASE TRMJ"/>
    <property type="match status" value="1"/>
</dbReference>
<evidence type="ECO:0000313" key="6">
    <source>
        <dbReference type="EMBL" id="AKB73692.1"/>
    </source>
</evidence>
<dbReference type="Proteomes" id="UP000033072">
    <property type="component" value="Chromosome"/>
</dbReference>
<dbReference type="InterPro" id="IPR029026">
    <property type="entry name" value="tRNA_m1G_MTases_N"/>
</dbReference>
<keyword evidence="3 6" id="KW-0808">Transferase</keyword>
<keyword evidence="7" id="KW-1185">Reference proteome</keyword>
<dbReference type="FunFam" id="3.40.1280.10:FF:000019">
    <property type="entry name" value="Putative tRNA/rRNA methyltransferase"/>
    <property type="match status" value="1"/>
</dbReference>
<dbReference type="Pfam" id="PF00588">
    <property type="entry name" value="SpoU_methylase"/>
    <property type="match status" value="1"/>
</dbReference>
<evidence type="ECO:0000256" key="4">
    <source>
        <dbReference type="ARBA" id="ARBA00022691"/>
    </source>
</evidence>
<dbReference type="PIRSF" id="PIRSF004808">
    <property type="entry name" value="LasT"/>
    <property type="match status" value="1"/>
</dbReference>
<dbReference type="GeneID" id="24805118"/>
<dbReference type="Gene3D" id="3.40.1280.10">
    <property type="match status" value="1"/>
</dbReference>
<evidence type="ECO:0000256" key="1">
    <source>
        <dbReference type="ARBA" id="ARBA00007228"/>
    </source>
</evidence>
<dbReference type="CDD" id="cd18093">
    <property type="entry name" value="SpoU-like_TrmJ"/>
    <property type="match status" value="1"/>
</dbReference>
<dbReference type="PATRIC" id="fig|1434111.4.peg.543"/>
<evidence type="ECO:0000256" key="3">
    <source>
        <dbReference type="ARBA" id="ARBA00022679"/>
    </source>
</evidence>
<dbReference type="InterPro" id="IPR004384">
    <property type="entry name" value="RNA_MeTrfase_TrmJ/LasT"/>
</dbReference>
<dbReference type="GO" id="GO:0003723">
    <property type="term" value="F:RNA binding"/>
    <property type="evidence" value="ECO:0007669"/>
    <property type="project" value="InterPro"/>
</dbReference>
<dbReference type="GO" id="GO:0008173">
    <property type="term" value="F:RNA methyltransferase activity"/>
    <property type="evidence" value="ECO:0007669"/>
    <property type="project" value="InterPro"/>
</dbReference>
<dbReference type="InterPro" id="IPR001537">
    <property type="entry name" value="SpoU_MeTrfase"/>
</dbReference>
<protein>
    <submittedName>
        <fullName evidence="6">tRNA:Cm32/Um32 methyltransferase</fullName>
    </submittedName>
</protein>
<evidence type="ECO:0000256" key="2">
    <source>
        <dbReference type="ARBA" id="ARBA00022603"/>
    </source>
</evidence>
<dbReference type="SUPFAM" id="SSF75217">
    <property type="entry name" value="alpha/beta knot"/>
    <property type="match status" value="1"/>
</dbReference>
<comment type="similarity">
    <text evidence="1">Belongs to the class IV-like SAM-binding methyltransferase superfamily. RNA methyltransferase TrmH family.</text>
</comment>
<dbReference type="GO" id="GO:0002128">
    <property type="term" value="P:tRNA nucleoside ribose methylation"/>
    <property type="evidence" value="ECO:0007669"/>
    <property type="project" value="TreeGrafter"/>
</dbReference>
<dbReference type="AlphaFoldDB" id="A0A0E3S3M6"/>
<name>A0A0E3S3M6_9EURY</name>
<dbReference type="InterPro" id="IPR029028">
    <property type="entry name" value="Alpha/beta_knot_MTases"/>
</dbReference>
<gene>
    <name evidence="6" type="ORF">MSLAZ_0431</name>
</gene>
<reference evidence="6 7" key="1">
    <citation type="submission" date="2014-07" db="EMBL/GenBank/DDBJ databases">
        <title>Methanogenic archaea and the global carbon cycle.</title>
        <authorList>
            <person name="Henriksen J.R."/>
            <person name="Luke J."/>
            <person name="Reinhart S."/>
            <person name="Benedict M.N."/>
            <person name="Youngblut N.D."/>
            <person name="Metcalf M.E."/>
            <person name="Whitaker R.J."/>
            <person name="Metcalf W.W."/>
        </authorList>
    </citation>
    <scope>NUCLEOTIDE SEQUENCE [LARGE SCALE GENOMIC DNA]</scope>
    <source>
        <strain evidence="6 7">Z-7289</strain>
    </source>
</reference>
<dbReference type="PANTHER" id="PTHR42786">
    <property type="entry name" value="TRNA/RRNA METHYLTRANSFERASE"/>
    <property type="match status" value="1"/>
</dbReference>
<dbReference type="GO" id="GO:0005829">
    <property type="term" value="C:cytosol"/>
    <property type="evidence" value="ECO:0007669"/>
    <property type="project" value="TreeGrafter"/>
</dbReference>